<proteinExistence type="predicted"/>
<keyword evidence="3" id="KW-1185">Reference proteome</keyword>
<dbReference type="EMBL" id="AP018907">
    <property type="protein sequence ID" value="BBF92825.1"/>
    <property type="molecule type" value="Genomic_DNA"/>
</dbReference>
<evidence type="ECO:0000313" key="2">
    <source>
        <dbReference type="EMBL" id="BBF92825.1"/>
    </source>
</evidence>
<gene>
    <name evidence="2" type="ORF">BLTE_15100</name>
</gene>
<name>A0A348FZU2_9HYPH</name>
<dbReference type="KEGG" id="blag:BLTE_15100"/>
<sequence length="53" mass="5686">MRRPAMSLDSLLVPEKSPLKALPMPGSSMLPSAMPPTERARRAMCKVYSAGGI</sequence>
<feature type="region of interest" description="Disordered" evidence="1">
    <location>
        <begin position="18"/>
        <end position="38"/>
    </location>
</feature>
<organism evidence="2 3">
    <name type="scientific">Blastochloris tepida</name>
    <dbReference type="NCBI Taxonomy" id="2233851"/>
    <lineage>
        <taxon>Bacteria</taxon>
        <taxon>Pseudomonadati</taxon>
        <taxon>Pseudomonadota</taxon>
        <taxon>Alphaproteobacteria</taxon>
        <taxon>Hyphomicrobiales</taxon>
        <taxon>Blastochloridaceae</taxon>
        <taxon>Blastochloris</taxon>
    </lineage>
</organism>
<reference evidence="2 3" key="1">
    <citation type="submission" date="2018-08" db="EMBL/GenBank/DDBJ databases">
        <title>Complete genome sequencing of Blastochloris tepida GI.</title>
        <authorList>
            <person name="Tsukatani Y."/>
            <person name="Mori H."/>
        </authorList>
    </citation>
    <scope>NUCLEOTIDE SEQUENCE [LARGE SCALE GENOMIC DNA]</scope>
    <source>
        <strain evidence="2 3">GI</strain>
    </source>
</reference>
<evidence type="ECO:0000313" key="3">
    <source>
        <dbReference type="Proteomes" id="UP000266934"/>
    </source>
</evidence>
<protein>
    <submittedName>
        <fullName evidence="2">Uncharacterized protein</fullName>
    </submittedName>
</protein>
<accession>A0A348FZU2</accession>
<evidence type="ECO:0000256" key="1">
    <source>
        <dbReference type="SAM" id="MobiDB-lite"/>
    </source>
</evidence>
<dbReference type="Proteomes" id="UP000266934">
    <property type="component" value="Chromosome"/>
</dbReference>
<dbReference type="AlphaFoldDB" id="A0A348FZU2"/>